<gene>
    <name evidence="3" type="ORF">E6K71_00255</name>
</gene>
<sequence>MHLAVDPLGGILDLPQIDQGMLLRAGEGNRERSTRLLWKSVSGWHRFRMLVRLALLLLLLSPSGALAAPIQLRVDMSEATRRIVHAKLAIPLTTDPVTLLYPKWIPGEHGPTGPIANLAGLRVLANGKEVPWKRDEVEMYAIHVLAPQGTKKLDVALDFLISGDEEGYTFAASSTSRLAVLNWNQVLLYPAGIPLEDLVYEASLTLPPGWKYGTALPVAHESAGKIEFRPAPLATLIDSPVNAGEFFRTITLAPEIHPRHVIHLVGDSREAIDMTREEEEHCSNLVREALALFGAHHYREYHFLFTLSDHVPFFGLEHHESSDNRVKERSLIDDDLRVRSADLLSHEFAHSWNGKYRRPADLTTPSYEIPMRTDLLWVYEGLTQYLGWMLAARSGLLTPEQARDYLAEIAADLDNEPGRTWRPLLDTAVSAQFLYGAERPWSAWRRGVDFYDESLLLWLEADGIIRAGTHGERSLDDFCRLFHGGKSGPPEVKTYRFEDVVAAMNAVYPYDWADFFTERVNRVQPRAPLAGITHGGWKLSYVDSASAYHKSLEHARKRVDLRYSIGLYLTDEGEVLDVLHGTPAARGGLSPGMKVIAVNGKQFTPDVIREAIRAAARSRNPIEVLTKNGEFYGTYRVSYAGGERYPKLVRVAGASDLLDLDLALRAPPADRPPRAPISPRSPCRWRPPDRTPAWCAPRGRTNIPRRGA</sequence>
<evidence type="ECO:0000313" key="3">
    <source>
        <dbReference type="EMBL" id="TMQ51548.1"/>
    </source>
</evidence>
<dbReference type="Pfam" id="PF05299">
    <property type="entry name" value="Peptidase_M61"/>
    <property type="match status" value="1"/>
</dbReference>
<dbReference type="Proteomes" id="UP000316292">
    <property type="component" value="Unassembled WGS sequence"/>
</dbReference>
<dbReference type="Pfam" id="PF17899">
    <property type="entry name" value="Peptidase_M61_N"/>
    <property type="match status" value="1"/>
</dbReference>
<dbReference type="InterPro" id="IPR027268">
    <property type="entry name" value="Peptidase_M4/M1_CTD_sf"/>
</dbReference>
<protein>
    <submittedName>
        <fullName evidence="3">M61 family metallopeptidase</fullName>
    </submittedName>
</protein>
<feature type="domain" description="PDZ" evidence="2">
    <location>
        <begin position="549"/>
        <end position="630"/>
    </location>
</feature>
<dbReference type="SUPFAM" id="SSF55486">
    <property type="entry name" value="Metalloproteases ('zincins'), catalytic domain"/>
    <property type="match status" value="1"/>
</dbReference>
<accession>A0A538SJK4</accession>
<evidence type="ECO:0000259" key="2">
    <source>
        <dbReference type="PROSITE" id="PS50106"/>
    </source>
</evidence>
<dbReference type="Gene3D" id="2.30.42.10">
    <property type="match status" value="1"/>
</dbReference>
<proteinExistence type="predicted"/>
<comment type="caution">
    <text evidence="3">The sequence shown here is derived from an EMBL/GenBank/DDBJ whole genome shotgun (WGS) entry which is preliminary data.</text>
</comment>
<dbReference type="InterPro" id="IPR036034">
    <property type="entry name" value="PDZ_sf"/>
</dbReference>
<dbReference type="EMBL" id="VBOR01000006">
    <property type="protein sequence ID" value="TMQ51548.1"/>
    <property type="molecule type" value="Genomic_DNA"/>
</dbReference>
<dbReference type="InterPro" id="IPR001478">
    <property type="entry name" value="PDZ"/>
</dbReference>
<evidence type="ECO:0000313" key="4">
    <source>
        <dbReference type="Proteomes" id="UP000316292"/>
    </source>
</evidence>
<organism evidence="3 4">
    <name type="scientific">Eiseniibacteriota bacterium</name>
    <dbReference type="NCBI Taxonomy" id="2212470"/>
    <lineage>
        <taxon>Bacteria</taxon>
        <taxon>Candidatus Eiseniibacteriota</taxon>
    </lineage>
</organism>
<dbReference type="InterPro" id="IPR007963">
    <property type="entry name" value="Peptidase_M61_catalytic"/>
</dbReference>
<dbReference type="AlphaFoldDB" id="A0A538SJK4"/>
<dbReference type="Gene3D" id="1.10.390.10">
    <property type="entry name" value="Neutral Protease Domain 2"/>
    <property type="match status" value="1"/>
</dbReference>
<reference evidence="3 4" key="1">
    <citation type="journal article" date="2019" name="Nat. Microbiol.">
        <title>Mediterranean grassland soil C-N compound turnover is dependent on rainfall and depth, and is mediated by genomically divergent microorganisms.</title>
        <authorList>
            <person name="Diamond S."/>
            <person name="Andeer P.F."/>
            <person name="Li Z."/>
            <person name="Crits-Christoph A."/>
            <person name="Burstein D."/>
            <person name="Anantharaman K."/>
            <person name="Lane K.R."/>
            <person name="Thomas B.C."/>
            <person name="Pan C."/>
            <person name="Northen T.R."/>
            <person name="Banfield J.F."/>
        </authorList>
    </citation>
    <scope>NUCLEOTIDE SEQUENCE [LARGE SCALE GENOMIC DNA]</scope>
    <source>
        <strain evidence="3">WS_1</strain>
    </source>
</reference>
<name>A0A538SJK4_UNCEI</name>
<dbReference type="SUPFAM" id="SSF50156">
    <property type="entry name" value="PDZ domain-like"/>
    <property type="match status" value="1"/>
</dbReference>
<dbReference type="Gene3D" id="2.60.40.3650">
    <property type="match status" value="1"/>
</dbReference>
<feature type="region of interest" description="Disordered" evidence="1">
    <location>
        <begin position="668"/>
        <end position="708"/>
    </location>
</feature>
<dbReference type="PROSITE" id="PS50106">
    <property type="entry name" value="PDZ"/>
    <property type="match status" value="1"/>
</dbReference>
<evidence type="ECO:0000256" key="1">
    <source>
        <dbReference type="SAM" id="MobiDB-lite"/>
    </source>
</evidence>
<dbReference type="InterPro" id="IPR040756">
    <property type="entry name" value="Peptidase_M61_N"/>
</dbReference>